<reference evidence="12 13" key="1">
    <citation type="submission" date="2018-10" db="EMBL/GenBank/DDBJ databases">
        <title>Falsibacillus sp. genome draft.</title>
        <authorList>
            <person name="Shi S."/>
        </authorList>
    </citation>
    <scope>NUCLEOTIDE SEQUENCE [LARGE SCALE GENOMIC DNA]</scope>
    <source>
        <strain evidence="12 13">GY 10110</strain>
    </source>
</reference>
<comment type="similarity">
    <text evidence="2">Belongs to the diacylglycerol/lipid kinase family.</text>
</comment>
<dbReference type="PANTHER" id="PTHR12358:SF54">
    <property type="entry name" value="SPHINGOSINE KINASE RELATED PROTEIN"/>
    <property type="match status" value="1"/>
</dbReference>
<evidence type="ECO:0000313" key="12">
    <source>
        <dbReference type="EMBL" id="RLQ97887.1"/>
    </source>
</evidence>
<dbReference type="Gene3D" id="2.60.200.40">
    <property type="match status" value="1"/>
</dbReference>
<accession>A0A3L7K469</accession>
<proteinExistence type="inferred from homology"/>
<keyword evidence="7" id="KW-0067">ATP-binding</keyword>
<dbReference type="SUPFAM" id="SSF111331">
    <property type="entry name" value="NAD kinase/diacylglycerol kinase-like"/>
    <property type="match status" value="1"/>
</dbReference>
<keyword evidence="13" id="KW-1185">Reference proteome</keyword>
<comment type="caution">
    <text evidence="12">The sequence shown here is derived from an EMBL/GenBank/DDBJ whole genome shotgun (WGS) entry which is preliminary data.</text>
</comment>
<sequence length="304" mass="33783">MHVHFIVNPKAKNGLSKKIWNEVKTKLTGLNYQVHFTEFPKHATQIAEQIGCTATKETILIVVGGDGTMNEVINGAIPFPLIRIAYIPAGSGNDFARGFHLPATPQESTERILTVLGQSGTYYDAGYFQNKDTPHGYFVNSIGAGFDAQISLSANRSIIKKWLNKASMGNMVYAFYLIKELFTYKPGLCEISIDGEKYQFTKTWFITISNHPYYGGGMKISPTADPGDGKLNITVVDRLSKLKLLAVFISVFWGGHTRFKEVKTFQGEKIDIDFKGLIPVHADGEYIGSTPVHIEVKPKSWIIL</sequence>
<keyword evidence="5" id="KW-0547">Nucleotide-binding</keyword>
<dbReference type="Gene3D" id="3.40.50.10330">
    <property type="entry name" value="Probable inorganic polyphosphate/atp-NAD kinase, domain 1"/>
    <property type="match status" value="1"/>
</dbReference>
<evidence type="ECO:0000256" key="2">
    <source>
        <dbReference type="ARBA" id="ARBA00005983"/>
    </source>
</evidence>
<dbReference type="PROSITE" id="PS50146">
    <property type="entry name" value="DAGK"/>
    <property type="match status" value="1"/>
</dbReference>
<gene>
    <name evidence="12" type="ORF">D9X91_00380</name>
</gene>
<dbReference type="InterPro" id="IPR016064">
    <property type="entry name" value="NAD/diacylglycerol_kinase_sf"/>
</dbReference>
<dbReference type="PANTHER" id="PTHR12358">
    <property type="entry name" value="SPHINGOSINE KINASE"/>
    <property type="match status" value="1"/>
</dbReference>
<dbReference type="InterPro" id="IPR005218">
    <property type="entry name" value="Diacylglycerol/lipid_kinase"/>
</dbReference>
<evidence type="ECO:0000256" key="10">
    <source>
        <dbReference type="ARBA" id="ARBA00023264"/>
    </source>
</evidence>
<evidence type="ECO:0000256" key="3">
    <source>
        <dbReference type="ARBA" id="ARBA00022516"/>
    </source>
</evidence>
<keyword evidence="8" id="KW-0443">Lipid metabolism</keyword>
<evidence type="ECO:0000256" key="7">
    <source>
        <dbReference type="ARBA" id="ARBA00022840"/>
    </source>
</evidence>
<dbReference type="EMBL" id="RCVZ01000001">
    <property type="protein sequence ID" value="RLQ97887.1"/>
    <property type="molecule type" value="Genomic_DNA"/>
</dbReference>
<keyword evidence="6 12" id="KW-0418">Kinase</keyword>
<dbReference type="GO" id="GO:0005524">
    <property type="term" value="F:ATP binding"/>
    <property type="evidence" value="ECO:0007669"/>
    <property type="project" value="UniProtKB-KW"/>
</dbReference>
<dbReference type="InterPro" id="IPR001206">
    <property type="entry name" value="Diacylglycerol_kinase_cat_dom"/>
</dbReference>
<feature type="domain" description="DAGKc" evidence="11">
    <location>
        <begin position="1"/>
        <end position="132"/>
    </location>
</feature>
<dbReference type="GO" id="GO:0008654">
    <property type="term" value="P:phospholipid biosynthetic process"/>
    <property type="evidence" value="ECO:0007669"/>
    <property type="project" value="UniProtKB-KW"/>
</dbReference>
<dbReference type="Pfam" id="PF00781">
    <property type="entry name" value="DAGK_cat"/>
    <property type="match status" value="1"/>
</dbReference>
<dbReference type="InterPro" id="IPR017438">
    <property type="entry name" value="ATP-NAD_kinase_N"/>
</dbReference>
<dbReference type="NCBIfam" id="TIGR00147">
    <property type="entry name" value="YegS/Rv2252/BmrU family lipid kinase"/>
    <property type="match status" value="1"/>
</dbReference>
<dbReference type="InterPro" id="IPR050187">
    <property type="entry name" value="Lipid_Phosphate_FormReg"/>
</dbReference>
<comment type="cofactor">
    <cofactor evidence="1">
        <name>Mg(2+)</name>
        <dbReference type="ChEBI" id="CHEBI:18420"/>
    </cofactor>
</comment>
<name>A0A3L7K469_9BACI</name>
<keyword evidence="4" id="KW-0808">Transferase</keyword>
<evidence type="ECO:0000256" key="8">
    <source>
        <dbReference type="ARBA" id="ARBA00023098"/>
    </source>
</evidence>
<keyword evidence="10" id="KW-1208">Phospholipid metabolism</keyword>
<evidence type="ECO:0000256" key="1">
    <source>
        <dbReference type="ARBA" id="ARBA00001946"/>
    </source>
</evidence>
<dbReference type="InterPro" id="IPR045540">
    <property type="entry name" value="YegS/DAGK_C"/>
</dbReference>
<evidence type="ECO:0000259" key="11">
    <source>
        <dbReference type="PROSITE" id="PS50146"/>
    </source>
</evidence>
<dbReference type="SMART" id="SM00046">
    <property type="entry name" value="DAGKc"/>
    <property type="match status" value="1"/>
</dbReference>
<evidence type="ECO:0000313" key="13">
    <source>
        <dbReference type="Proteomes" id="UP000276770"/>
    </source>
</evidence>
<dbReference type="Proteomes" id="UP000276770">
    <property type="component" value="Unassembled WGS sequence"/>
</dbReference>
<evidence type="ECO:0000256" key="9">
    <source>
        <dbReference type="ARBA" id="ARBA00023209"/>
    </source>
</evidence>
<dbReference type="GO" id="GO:0016301">
    <property type="term" value="F:kinase activity"/>
    <property type="evidence" value="ECO:0007669"/>
    <property type="project" value="UniProtKB-KW"/>
</dbReference>
<organism evidence="12 13">
    <name type="scientific">Falsibacillus albus</name>
    <dbReference type="NCBI Taxonomy" id="2478915"/>
    <lineage>
        <taxon>Bacteria</taxon>
        <taxon>Bacillati</taxon>
        <taxon>Bacillota</taxon>
        <taxon>Bacilli</taxon>
        <taxon>Bacillales</taxon>
        <taxon>Bacillaceae</taxon>
        <taxon>Falsibacillus</taxon>
    </lineage>
</organism>
<evidence type="ECO:0000256" key="5">
    <source>
        <dbReference type="ARBA" id="ARBA00022741"/>
    </source>
</evidence>
<dbReference type="AlphaFoldDB" id="A0A3L7K469"/>
<evidence type="ECO:0000256" key="6">
    <source>
        <dbReference type="ARBA" id="ARBA00022777"/>
    </source>
</evidence>
<keyword evidence="9" id="KW-0594">Phospholipid biosynthesis</keyword>
<evidence type="ECO:0000256" key="4">
    <source>
        <dbReference type="ARBA" id="ARBA00022679"/>
    </source>
</evidence>
<dbReference type="Pfam" id="PF19279">
    <property type="entry name" value="YegS_C"/>
    <property type="match status" value="1"/>
</dbReference>
<keyword evidence="3" id="KW-0444">Lipid biosynthesis</keyword>
<protein>
    <submittedName>
        <fullName evidence="12">Diacylglycerol kinase family lipid kinase</fullName>
    </submittedName>
</protein>